<dbReference type="Proteomes" id="UP000078124">
    <property type="component" value="Unassembled WGS sequence"/>
</dbReference>
<feature type="transmembrane region" description="Helical" evidence="1">
    <location>
        <begin position="25"/>
        <end position="46"/>
    </location>
</feature>
<protein>
    <submittedName>
        <fullName evidence="2">Uncharacterized protein</fullName>
    </submittedName>
</protein>
<dbReference type="AlphaFoldDB" id="A0A8G2E8Z6"/>
<proteinExistence type="predicted"/>
<name>A0A8G2E8Z6_RAOPL</name>
<organism evidence="2 3">
    <name type="scientific">Raoultella planticola</name>
    <name type="common">Klebsiella planticola</name>
    <dbReference type="NCBI Taxonomy" id="575"/>
    <lineage>
        <taxon>Bacteria</taxon>
        <taxon>Pseudomonadati</taxon>
        <taxon>Pseudomonadota</taxon>
        <taxon>Gammaproteobacteria</taxon>
        <taxon>Enterobacterales</taxon>
        <taxon>Enterobacteriaceae</taxon>
        <taxon>Klebsiella/Raoultella group</taxon>
        <taxon>Raoultella</taxon>
    </lineage>
</organism>
<evidence type="ECO:0000313" key="2">
    <source>
        <dbReference type="EMBL" id="SBL66942.1"/>
    </source>
</evidence>
<gene>
    <name evidence="2" type="ORF">SAMEA2273876_01310</name>
</gene>
<dbReference type="EMBL" id="FLAC01000003">
    <property type="protein sequence ID" value="SBL66942.1"/>
    <property type="molecule type" value="Genomic_DNA"/>
</dbReference>
<dbReference type="RefSeq" id="WP_064384447.1">
    <property type="nucleotide sequence ID" value="NZ_CP172746.1"/>
</dbReference>
<keyword evidence="1" id="KW-0812">Transmembrane</keyword>
<keyword evidence="1" id="KW-0472">Membrane</keyword>
<comment type="caution">
    <text evidence="2">The sequence shown here is derived from an EMBL/GenBank/DDBJ whole genome shotgun (WGS) entry which is preliminary data.</text>
</comment>
<sequence length="309" mass="35699">MSHNAEIIAQAITAIKPTPDYLKDYIFPFVIAFFSALLGGISAIYINRHQELKNIAKENYISANQVFLLAQECLSNLVAIKYNYEDIKSDHPLVRAGQFPTIITNLDDITFNAHSLYFIRTIPTANKKAKQKLIGFIKYRILRKKIEQPSAEELRKSWRNIVKISSMFGNYNQVMGLLRMRNTMNEEVKQLLSEGDNIMLHAPIEEVRKRIGDKLCGGFVDVTESAISLTDYVMQELHNFLLEFSEIAESNIELKRIKEWGRFPIYKNTQEAFLECMKPITKPNYKILSEYTGAPEEKLRNKYNFNQLA</sequence>
<evidence type="ECO:0000256" key="1">
    <source>
        <dbReference type="SAM" id="Phobius"/>
    </source>
</evidence>
<reference evidence="2 3" key="1">
    <citation type="submission" date="2016-05" db="EMBL/GenBank/DDBJ databases">
        <authorList>
            <consortium name="Pathogen Informatics"/>
        </authorList>
    </citation>
    <scope>NUCLEOTIDE SEQUENCE [LARGE SCALE GENOMIC DNA]</scope>
    <source>
        <strain evidence="2 3">2880STDY5682802</strain>
    </source>
</reference>
<accession>A0A8G2E8Z6</accession>
<keyword evidence="1" id="KW-1133">Transmembrane helix</keyword>
<evidence type="ECO:0000313" key="3">
    <source>
        <dbReference type="Proteomes" id="UP000078124"/>
    </source>
</evidence>